<dbReference type="GO" id="GO:0006886">
    <property type="term" value="P:intracellular protein transport"/>
    <property type="evidence" value="ECO:0007669"/>
    <property type="project" value="TreeGrafter"/>
</dbReference>
<feature type="compositionally biased region" description="Polar residues" evidence="6">
    <location>
        <begin position="248"/>
        <end position="257"/>
    </location>
</feature>
<dbReference type="Gene3D" id="1.25.40.660">
    <property type="entry name" value="Vacuolar protein sorting-associated protein 35, helical subcomplex Vps35-C"/>
    <property type="match status" value="2"/>
</dbReference>
<comment type="caution">
    <text evidence="7">The sequence shown here is derived from an EMBL/GenBank/DDBJ whole genome shotgun (WGS) entry which is preliminary data.</text>
</comment>
<evidence type="ECO:0000256" key="3">
    <source>
        <dbReference type="ARBA" id="ARBA00022448"/>
    </source>
</evidence>
<feature type="compositionally biased region" description="Gly residues" evidence="6">
    <location>
        <begin position="10"/>
        <end position="20"/>
    </location>
</feature>
<evidence type="ECO:0000256" key="1">
    <source>
        <dbReference type="ARBA" id="ARBA00004170"/>
    </source>
</evidence>
<name>A0A9N8DAU6_9STRA</name>
<dbReference type="PANTHER" id="PTHR11099">
    <property type="entry name" value="VACUOLAR SORTING PROTEIN 35"/>
    <property type="match status" value="1"/>
</dbReference>
<reference evidence="7" key="1">
    <citation type="submission" date="2020-06" db="EMBL/GenBank/DDBJ databases">
        <authorList>
            <consortium name="Plant Systems Biology data submission"/>
        </authorList>
    </citation>
    <scope>NUCLEOTIDE SEQUENCE</scope>
    <source>
        <strain evidence="7">D6</strain>
    </source>
</reference>
<feature type="region of interest" description="Disordered" evidence="6">
    <location>
        <begin position="1053"/>
        <end position="1096"/>
    </location>
</feature>
<evidence type="ECO:0000256" key="6">
    <source>
        <dbReference type="SAM" id="MobiDB-lite"/>
    </source>
</evidence>
<feature type="compositionally biased region" description="Polar residues" evidence="6">
    <location>
        <begin position="54"/>
        <end position="89"/>
    </location>
</feature>
<dbReference type="InterPro" id="IPR005378">
    <property type="entry name" value="Vps35"/>
</dbReference>
<sequence length="1400" mass="153199">MQSPPPPPDGGAGPMGGTIGEGMLNDPGMNNNAMGSGNFNTNNNNFGQQPPTNSGYPPNNINANATIVQPPNMNQNPGMGSITQFASGLQQPQKPQQQQPNMMQSSWQSGNNSTASGGYGASSIVSGATSPAPGSFAARSVQAHSHMGQPQQPGGMMVNQQATNNQYQPQQPGMMPNNNSMMHQSSMMQTNSMMPQQQQGFPQQTPPGPQYRPTGTAAMEPSPQRPMTSNSSVQSSPAPGSFAARSVQAFSSNTTTGMPQQQAGMMQQPQQQQSPYRQPQQQNMYGQQQQQQNMYGQQQPNQQQPYGQQQQQYNNQQQQPQFQQNQQQMGQQSQYGQQQQQPGQAQYSQQQQPASQFPSSAPQAPQTPSMASYGGASVITTATGVTTMIPGGKPQPSWAETPAQIAVQNRLLTDATRKVQEHAYYMRQAIEKNDLPNVLDRASLMVGQLGEIHGPSHHQAGHPGPNAPPPGGEAAQLNPKNYYELHMRALEDMPNFEEYLMTVSGHSQQLQQPVDPNRITITMTATPTAADAQFSMKELYDCVQYCPQVLPRLYLQICAGSALIQSGEVGTKWVMNDLMQATKCVQNPVRGLFLRHYLLQMIRDKLPDSSADTTPLAGQAAMDAAEEGKEEVTPSVPPEKEPGTVADSYHFILANFIEMNKLWVRIQHLAGDGRSKDQRKRRERQRNELRILVGTNLVRLSQLEGVTSKIYGEIILPTVLDHIVVCGDPLAQAYLIDCITQVFPDEYHIETLPILLRVCPKLRDKVNVRTILQSLMDRLANYLADEELLDETDTNQVKKNMAQDSFPMFEECVQNVYNARGPKLGAKEVIRLQTALLSFSLRCFQGDMEQVNRCLQGCVAALKQANASYELQEGTMAEVPGSFKPLDDVSTAELEKLLSIPLDSLAMKVLQLPDYGELLSFLPWAHRREVALKLLKAVDDAAAPPKCVKDIEELFGMVEPLISDVYGSQQMGLTMPGQPQGQAETENALVCKLVHLLDHEDTDVVYDMLMVARQHINKGGVSRAGQTLVAVVFATFRLAQRVFAAEHGVPEVSDNAAQAAETAPAEETPAMGEEATTTAEESPSEEDKKEESGDSAEAMAIAEDAEPESTTPAAAEEPKEEDGIADVAVAAPVPAPSAPPPTPKTVSCRKLFVFIQQTIAMVASSNVEMAFKLYLQAALTADRFAGSRKDPNPLLLDTFGPMPYELITQAFVIFEQGIADSKVQHRCIVCIMSTLLECGSLSDEDYQGLVMKTAQYSAKMLKKSDQCTLVAQCSHLFFPAEHPHLTYRNEQRALECLQRSLKLADACTSTNPAEIHLFVDLLDHYLSFFEQKCPVITDAYVTGLLALIKEHLGNLGNGMGYSNPAAINDARAQYQAIVQYIKEKKANAETAEHFAPINAE</sequence>
<feature type="region of interest" description="Disordered" evidence="6">
    <location>
        <begin position="1"/>
        <end position="158"/>
    </location>
</feature>
<feature type="region of interest" description="Disordered" evidence="6">
    <location>
        <begin position="610"/>
        <end position="640"/>
    </location>
</feature>
<keyword evidence="3" id="KW-0813">Transport</keyword>
<feature type="compositionally biased region" description="Low complexity" evidence="6">
    <location>
        <begin position="189"/>
        <end position="203"/>
    </location>
</feature>
<comment type="similarity">
    <text evidence="2">Belongs to the VPS35 family.</text>
</comment>
<comment type="subcellular location">
    <subcellularLocation>
        <location evidence="1">Membrane</location>
        <topology evidence="1">Peripheral membrane protein</topology>
    </subcellularLocation>
</comment>
<feature type="compositionally biased region" description="Low complexity" evidence="6">
    <location>
        <begin position="90"/>
        <end position="109"/>
    </location>
</feature>
<organism evidence="7 8">
    <name type="scientific">Seminavis robusta</name>
    <dbReference type="NCBI Taxonomy" id="568900"/>
    <lineage>
        <taxon>Eukaryota</taxon>
        <taxon>Sar</taxon>
        <taxon>Stramenopiles</taxon>
        <taxon>Ochrophyta</taxon>
        <taxon>Bacillariophyta</taxon>
        <taxon>Bacillariophyceae</taxon>
        <taxon>Bacillariophycidae</taxon>
        <taxon>Naviculales</taxon>
        <taxon>Naviculaceae</taxon>
        <taxon>Seminavis</taxon>
    </lineage>
</organism>
<evidence type="ECO:0000313" key="8">
    <source>
        <dbReference type="Proteomes" id="UP001153069"/>
    </source>
</evidence>
<dbReference type="PANTHER" id="PTHR11099:SF0">
    <property type="entry name" value="VACUOLAR PROTEIN SORTING-ASSOCIATED PROTEIN 35"/>
    <property type="match status" value="1"/>
</dbReference>
<dbReference type="Proteomes" id="UP001153069">
    <property type="component" value="Unassembled WGS sequence"/>
</dbReference>
<keyword evidence="4" id="KW-0653">Protein transport</keyword>
<dbReference type="GO" id="GO:0030906">
    <property type="term" value="C:retromer, cargo-selective complex"/>
    <property type="evidence" value="ECO:0007669"/>
    <property type="project" value="InterPro"/>
</dbReference>
<dbReference type="InterPro" id="IPR042491">
    <property type="entry name" value="Vps35_C"/>
</dbReference>
<dbReference type="Pfam" id="PF03635">
    <property type="entry name" value="Vps35"/>
    <property type="match status" value="1"/>
</dbReference>
<evidence type="ECO:0000256" key="4">
    <source>
        <dbReference type="ARBA" id="ARBA00022927"/>
    </source>
</evidence>
<accession>A0A9N8DAU6</accession>
<feature type="region of interest" description="Disordered" evidence="6">
    <location>
        <begin position="452"/>
        <end position="474"/>
    </location>
</feature>
<dbReference type="OrthoDB" id="10258141at2759"/>
<keyword evidence="5" id="KW-0472">Membrane</keyword>
<feature type="compositionally biased region" description="Low complexity" evidence="6">
    <location>
        <begin position="1056"/>
        <end position="1081"/>
    </location>
</feature>
<dbReference type="GO" id="GO:0005829">
    <property type="term" value="C:cytosol"/>
    <property type="evidence" value="ECO:0007669"/>
    <property type="project" value="GOC"/>
</dbReference>
<feature type="compositionally biased region" description="Low complexity" evidence="6">
    <location>
        <begin position="258"/>
        <end position="366"/>
    </location>
</feature>
<proteinExistence type="inferred from homology"/>
<feature type="compositionally biased region" description="Polar residues" evidence="6">
    <location>
        <begin position="225"/>
        <end position="238"/>
    </location>
</feature>
<feature type="region of interest" description="Disordered" evidence="6">
    <location>
        <begin position="189"/>
        <end position="374"/>
    </location>
</feature>
<feature type="compositionally biased region" description="Low complexity" evidence="6">
    <location>
        <begin position="28"/>
        <end position="53"/>
    </location>
</feature>
<evidence type="ECO:0000313" key="7">
    <source>
        <dbReference type="EMBL" id="CAB9498405.1"/>
    </source>
</evidence>
<dbReference type="GO" id="GO:0005770">
    <property type="term" value="C:late endosome"/>
    <property type="evidence" value="ECO:0007669"/>
    <property type="project" value="TreeGrafter"/>
</dbReference>
<gene>
    <name evidence="7" type="ORF">SEMRO_37_G023370.1</name>
</gene>
<evidence type="ECO:0000256" key="5">
    <source>
        <dbReference type="ARBA" id="ARBA00023136"/>
    </source>
</evidence>
<feature type="compositionally biased region" description="Basic and acidic residues" evidence="6">
    <location>
        <begin position="626"/>
        <end position="640"/>
    </location>
</feature>
<dbReference type="EMBL" id="CAICTM010000037">
    <property type="protein sequence ID" value="CAB9498405.1"/>
    <property type="molecule type" value="Genomic_DNA"/>
</dbReference>
<evidence type="ECO:0000256" key="2">
    <source>
        <dbReference type="ARBA" id="ARBA00006536"/>
    </source>
</evidence>
<dbReference type="GO" id="GO:0042147">
    <property type="term" value="P:retrograde transport, endosome to Golgi"/>
    <property type="evidence" value="ECO:0007669"/>
    <property type="project" value="InterPro"/>
</dbReference>
<keyword evidence="8" id="KW-1185">Reference proteome</keyword>
<protein>
    <submittedName>
        <fullName evidence="7">Protein sorting-associated protein 35</fullName>
    </submittedName>
</protein>